<gene>
    <name evidence="1" type="ORF">WH47_02500</name>
</gene>
<dbReference type="STRING" id="597456.A0A0L7QZU0"/>
<dbReference type="PANTHER" id="PTHR47326:SF1">
    <property type="entry name" value="HTH PSQ-TYPE DOMAIN-CONTAINING PROTEIN"/>
    <property type="match status" value="1"/>
</dbReference>
<evidence type="ECO:0000313" key="2">
    <source>
        <dbReference type="Proteomes" id="UP000053825"/>
    </source>
</evidence>
<dbReference type="Proteomes" id="UP000053825">
    <property type="component" value="Unassembled WGS sequence"/>
</dbReference>
<reference evidence="1 2" key="1">
    <citation type="submission" date="2015-07" db="EMBL/GenBank/DDBJ databases">
        <title>The genome of Habropoda laboriosa.</title>
        <authorList>
            <person name="Pan H."/>
            <person name="Kapheim K."/>
        </authorList>
    </citation>
    <scope>NUCLEOTIDE SEQUENCE [LARGE SCALE GENOMIC DNA]</scope>
    <source>
        <strain evidence="1">0110345459</strain>
    </source>
</reference>
<dbReference type="InterPro" id="IPR036397">
    <property type="entry name" value="RNaseH_sf"/>
</dbReference>
<keyword evidence="2" id="KW-1185">Reference proteome</keyword>
<organism evidence="1 2">
    <name type="scientific">Habropoda laboriosa</name>
    <dbReference type="NCBI Taxonomy" id="597456"/>
    <lineage>
        <taxon>Eukaryota</taxon>
        <taxon>Metazoa</taxon>
        <taxon>Ecdysozoa</taxon>
        <taxon>Arthropoda</taxon>
        <taxon>Hexapoda</taxon>
        <taxon>Insecta</taxon>
        <taxon>Pterygota</taxon>
        <taxon>Neoptera</taxon>
        <taxon>Endopterygota</taxon>
        <taxon>Hymenoptera</taxon>
        <taxon>Apocrita</taxon>
        <taxon>Aculeata</taxon>
        <taxon>Apoidea</taxon>
        <taxon>Anthophila</taxon>
        <taxon>Apidae</taxon>
        <taxon>Habropoda</taxon>
    </lineage>
</organism>
<sequence>MQKVFVSDSFPQKWIGRGGSILWPPGSPDLTPFDFYAWGNLKEKVHETVINTRNELVHRINDSFTETEQNILNRCQSCIAQDDGHFEMEH</sequence>
<proteinExistence type="predicted"/>
<protein>
    <recommendedName>
        <fullName evidence="3">Transposable element Tc3 transposase</fullName>
    </recommendedName>
</protein>
<dbReference type="Gene3D" id="3.30.420.10">
    <property type="entry name" value="Ribonuclease H-like superfamily/Ribonuclease H"/>
    <property type="match status" value="1"/>
</dbReference>
<dbReference type="EMBL" id="KQ414677">
    <property type="protein sequence ID" value="KOC64071.1"/>
    <property type="molecule type" value="Genomic_DNA"/>
</dbReference>
<name>A0A0L7QZU0_9HYME</name>
<evidence type="ECO:0008006" key="3">
    <source>
        <dbReference type="Google" id="ProtNLM"/>
    </source>
</evidence>
<dbReference type="PANTHER" id="PTHR47326">
    <property type="entry name" value="TRANSPOSABLE ELEMENT TC3 TRANSPOSASE-LIKE PROTEIN"/>
    <property type="match status" value="1"/>
</dbReference>
<evidence type="ECO:0000313" key="1">
    <source>
        <dbReference type="EMBL" id="KOC64071.1"/>
    </source>
</evidence>
<dbReference type="GO" id="GO:0003676">
    <property type="term" value="F:nucleic acid binding"/>
    <property type="evidence" value="ECO:0007669"/>
    <property type="project" value="InterPro"/>
</dbReference>
<accession>A0A0L7QZU0</accession>
<dbReference type="AlphaFoldDB" id="A0A0L7QZU0"/>